<organism evidence="3 4">
    <name type="scientific">Cylicocyclus nassatus</name>
    <name type="common">Nematode worm</name>
    <dbReference type="NCBI Taxonomy" id="53992"/>
    <lineage>
        <taxon>Eukaryota</taxon>
        <taxon>Metazoa</taxon>
        <taxon>Ecdysozoa</taxon>
        <taxon>Nematoda</taxon>
        <taxon>Chromadorea</taxon>
        <taxon>Rhabditida</taxon>
        <taxon>Rhabditina</taxon>
        <taxon>Rhabditomorpha</taxon>
        <taxon>Strongyloidea</taxon>
        <taxon>Strongylidae</taxon>
        <taxon>Cylicocyclus</taxon>
    </lineage>
</organism>
<feature type="region of interest" description="Disordered" evidence="1">
    <location>
        <begin position="137"/>
        <end position="189"/>
    </location>
</feature>
<feature type="region of interest" description="Disordered" evidence="1">
    <location>
        <begin position="39"/>
        <end position="112"/>
    </location>
</feature>
<feature type="compositionally biased region" description="Basic and acidic residues" evidence="1">
    <location>
        <begin position="101"/>
        <end position="112"/>
    </location>
</feature>
<proteinExistence type="predicted"/>
<evidence type="ECO:0000256" key="2">
    <source>
        <dbReference type="SAM" id="SignalP"/>
    </source>
</evidence>
<dbReference type="Proteomes" id="UP001176961">
    <property type="component" value="Unassembled WGS sequence"/>
</dbReference>
<feature type="signal peptide" evidence="2">
    <location>
        <begin position="1"/>
        <end position="19"/>
    </location>
</feature>
<name>A0AA36GIW8_CYLNA</name>
<evidence type="ECO:0000256" key="1">
    <source>
        <dbReference type="SAM" id="MobiDB-lite"/>
    </source>
</evidence>
<keyword evidence="2" id="KW-0732">Signal</keyword>
<feature type="compositionally biased region" description="Basic and acidic residues" evidence="1">
    <location>
        <begin position="43"/>
        <end position="81"/>
    </location>
</feature>
<evidence type="ECO:0000313" key="3">
    <source>
        <dbReference type="EMBL" id="CAJ0593785.1"/>
    </source>
</evidence>
<dbReference type="AlphaFoldDB" id="A0AA36GIW8"/>
<accession>A0AA36GIW8</accession>
<evidence type="ECO:0000313" key="4">
    <source>
        <dbReference type="Proteomes" id="UP001176961"/>
    </source>
</evidence>
<feature type="compositionally biased region" description="Basic and acidic residues" evidence="1">
    <location>
        <begin position="137"/>
        <end position="150"/>
    </location>
</feature>
<keyword evidence="4" id="KW-1185">Reference proteome</keyword>
<comment type="caution">
    <text evidence="3">The sequence shown here is derived from an EMBL/GenBank/DDBJ whole genome shotgun (WGS) entry which is preliminary data.</text>
</comment>
<feature type="chain" id="PRO_5041461330" evidence="2">
    <location>
        <begin position="20"/>
        <end position="249"/>
    </location>
</feature>
<protein>
    <submittedName>
        <fullName evidence="3">Uncharacterized protein</fullName>
    </submittedName>
</protein>
<feature type="compositionally biased region" description="Polar residues" evidence="1">
    <location>
        <begin position="82"/>
        <end position="99"/>
    </location>
</feature>
<gene>
    <name evidence="3" type="ORF">CYNAS_LOCUS5768</name>
</gene>
<reference evidence="3" key="1">
    <citation type="submission" date="2023-07" db="EMBL/GenBank/DDBJ databases">
        <authorList>
            <consortium name="CYATHOMIX"/>
        </authorList>
    </citation>
    <scope>NUCLEOTIDE SEQUENCE</scope>
    <source>
        <strain evidence="3">N/A</strain>
    </source>
</reference>
<dbReference type="EMBL" id="CATQJL010000112">
    <property type="protein sequence ID" value="CAJ0593785.1"/>
    <property type="molecule type" value="Genomic_DNA"/>
</dbReference>
<sequence length="249" mass="28886">MHPPQLRVVLLIGVHLVHGATSYLEVDEKKLKEWAQYGIDQTKYPKEKPKNPSKDQENDHSNEILEKEGDRMPSKNADKNGDASNSISKNGDEGNSISGKLSKDPSKQEENSVFKDYHVSLNTTKKESDFNVLRNNHSEELQENPHKKEEQEENTNLISENDPEDLPRHPDDESEVSIALPGDDDDRNYDYDKERENWNEWAQNYSEKDEGWGTTYGVHLILGPPLLLRERWPWGRGGRRRNRFRNELK</sequence>